<dbReference type="CDD" id="cd17574">
    <property type="entry name" value="REC_OmpR"/>
    <property type="match status" value="1"/>
</dbReference>
<proteinExistence type="predicted"/>
<feature type="modified residue" description="4-aspartylphosphate" evidence="6">
    <location>
        <position position="1135"/>
    </location>
</feature>
<evidence type="ECO:0000256" key="1">
    <source>
        <dbReference type="ARBA" id="ARBA00000085"/>
    </source>
</evidence>
<comment type="catalytic activity">
    <reaction evidence="1">
        <text>ATP + protein L-histidine = ADP + protein N-phospho-L-histidine.</text>
        <dbReference type="EC" id="2.7.13.3"/>
    </reaction>
</comment>
<dbReference type="SMART" id="SM00388">
    <property type="entry name" value="HisKA"/>
    <property type="match status" value="1"/>
</dbReference>
<dbReference type="GO" id="GO:0000155">
    <property type="term" value="F:phosphorelay sensor kinase activity"/>
    <property type="evidence" value="ECO:0007669"/>
    <property type="project" value="InterPro"/>
</dbReference>
<evidence type="ECO:0000256" key="2">
    <source>
        <dbReference type="ARBA" id="ARBA00012438"/>
    </source>
</evidence>
<evidence type="ECO:0000256" key="5">
    <source>
        <dbReference type="ARBA" id="ARBA00023163"/>
    </source>
</evidence>
<dbReference type="SUPFAM" id="SSF55874">
    <property type="entry name" value="ATPase domain of HSP90 chaperone/DNA topoisomerase II/histidine kinase"/>
    <property type="match status" value="1"/>
</dbReference>
<accession>A0A412YB27</accession>
<dbReference type="Pfam" id="PF12833">
    <property type="entry name" value="HTH_18"/>
    <property type="match status" value="1"/>
</dbReference>
<dbReference type="PANTHER" id="PTHR43547:SF2">
    <property type="entry name" value="HYBRID SIGNAL TRANSDUCTION HISTIDINE KINASE C"/>
    <property type="match status" value="1"/>
</dbReference>
<feature type="transmembrane region" description="Helical" evidence="7">
    <location>
        <begin position="784"/>
        <end position="803"/>
    </location>
</feature>
<dbReference type="Gene3D" id="1.10.287.130">
    <property type="match status" value="1"/>
</dbReference>
<dbReference type="EMBL" id="QRZF01000005">
    <property type="protein sequence ID" value="RGV54605.1"/>
    <property type="molecule type" value="Genomic_DNA"/>
</dbReference>
<name>A0A412YB27_9BACE</name>
<dbReference type="SUPFAM" id="SSF52172">
    <property type="entry name" value="CheY-like"/>
    <property type="match status" value="1"/>
</dbReference>
<dbReference type="SMART" id="SM00448">
    <property type="entry name" value="REC"/>
    <property type="match status" value="1"/>
</dbReference>
<dbReference type="SMART" id="SM00387">
    <property type="entry name" value="HATPase_c"/>
    <property type="match status" value="1"/>
</dbReference>
<dbReference type="SUPFAM" id="SSF47384">
    <property type="entry name" value="Homodimeric domain of signal transducing histidine kinase"/>
    <property type="match status" value="1"/>
</dbReference>
<dbReference type="Proteomes" id="UP000283850">
    <property type="component" value="Unassembled WGS sequence"/>
</dbReference>
<dbReference type="FunFam" id="1.10.287.130:FF:000045">
    <property type="entry name" value="Two-component system sensor histidine kinase/response regulator"/>
    <property type="match status" value="1"/>
</dbReference>
<dbReference type="PROSITE" id="PS50109">
    <property type="entry name" value="HIS_KIN"/>
    <property type="match status" value="1"/>
</dbReference>
<comment type="caution">
    <text evidence="11">The sequence shown here is derived from an EMBL/GenBank/DDBJ whole genome shotgun (WGS) entry which is preliminary data.</text>
</comment>
<evidence type="ECO:0000256" key="4">
    <source>
        <dbReference type="ARBA" id="ARBA00023015"/>
    </source>
</evidence>
<dbReference type="Pfam" id="PF07495">
    <property type="entry name" value="Y_Y_Y"/>
    <property type="match status" value="1"/>
</dbReference>
<protein>
    <recommendedName>
        <fullName evidence="2">histidine kinase</fullName>
        <ecNumber evidence="2">2.7.13.3</ecNumber>
    </recommendedName>
</protein>
<dbReference type="InterPro" id="IPR003661">
    <property type="entry name" value="HisK_dim/P_dom"/>
</dbReference>
<keyword evidence="11" id="KW-0418">Kinase</keyword>
<dbReference type="InterPro" id="IPR036890">
    <property type="entry name" value="HATPase_C_sf"/>
</dbReference>
<dbReference type="Pfam" id="PF07494">
    <property type="entry name" value="Reg_prop"/>
    <property type="match status" value="5"/>
</dbReference>
<dbReference type="InterPro" id="IPR001789">
    <property type="entry name" value="Sig_transdc_resp-reg_receiver"/>
</dbReference>
<keyword evidence="3 6" id="KW-0597">Phosphoprotein</keyword>
<dbReference type="InterPro" id="IPR015943">
    <property type="entry name" value="WD40/YVTN_repeat-like_dom_sf"/>
</dbReference>
<reference evidence="11 12" key="1">
    <citation type="submission" date="2018-08" db="EMBL/GenBank/DDBJ databases">
        <title>A genome reference for cultivated species of the human gut microbiota.</title>
        <authorList>
            <person name="Zou Y."/>
            <person name="Xue W."/>
            <person name="Luo G."/>
        </authorList>
    </citation>
    <scope>NUCLEOTIDE SEQUENCE [LARGE SCALE GENOMIC DNA]</scope>
    <source>
        <strain evidence="11 12">AF14-32</strain>
    </source>
</reference>
<dbReference type="Gene3D" id="1.10.10.60">
    <property type="entry name" value="Homeodomain-like"/>
    <property type="match status" value="2"/>
</dbReference>
<feature type="domain" description="HTH araC/xylS-type" evidence="8">
    <location>
        <begin position="1234"/>
        <end position="1333"/>
    </location>
</feature>
<dbReference type="Gene3D" id="2.130.10.10">
    <property type="entry name" value="YVTN repeat-like/Quinoprotein amine dehydrogenase"/>
    <property type="match status" value="2"/>
</dbReference>
<dbReference type="SUPFAM" id="SSF46689">
    <property type="entry name" value="Homeodomain-like"/>
    <property type="match status" value="2"/>
</dbReference>
<dbReference type="InterPro" id="IPR011006">
    <property type="entry name" value="CheY-like_superfamily"/>
</dbReference>
<dbReference type="FunFam" id="2.60.40.10:FF:000791">
    <property type="entry name" value="Two-component system sensor histidine kinase/response regulator"/>
    <property type="match status" value="1"/>
</dbReference>
<feature type="domain" description="Response regulatory" evidence="10">
    <location>
        <begin position="1087"/>
        <end position="1202"/>
    </location>
</feature>
<keyword evidence="7" id="KW-1133">Transmembrane helix</keyword>
<keyword evidence="7" id="KW-0472">Membrane</keyword>
<dbReference type="InterPro" id="IPR004358">
    <property type="entry name" value="Sig_transdc_His_kin-like_C"/>
</dbReference>
<feature type="domain" description="Histidine kinase" evidence="9">
    <location>
        <begin position="835"/>
        <end position="1052"/>
    </location>
</feature>
<dbReference type="InterPro" id="IPR009057">
    <property type="entry name" value="Homeodomain-like_sf"/>
</dbReference>
<dbReference type="PRINTS" id="PR00344">
    <property type="entry name" value="BCTRLSENSOR"/>
</dbReference>
<keyword evidence="4" id="KW-0805">Transcription regulation</keyword>
<dbReference type="Pfam" id="PF02518">
    <property type="entry name" value="HATPase_c"/>
    <property type="match status" value="1"/>
</dbReference>
<dbReference type="Pfam" id="PF00072">
    <property type="entry name" value="Response_reg"/>
    <property type="match status" value="1"/>
</dbReference>
<dbReference type="SUPFAM" id="SSF63829">
    <property type="entry name" value="Calcium-dependent phosphotriesterase"/>
    <property type="match status" value="4"/>
</dbReference>
<evidence type="ECO:0000259" key="9">
    <source>
        <dbReference type="PROSITE" id="PS50109"/>
    </source>
</evidence>
<evidence type="ECO:0000259" key="10">
    <source>
        <dbReference type="PROSITE" id="PS50110"/>
    </source>
</evidence>
<dbReference type="PROSITE" id="PS01124">
    <property type="entry name" value="HTH_ARAC_FAMILY_2"/>
    <property type="match status" value="1"/>
</dbReference>
<dbReference type="EC" id="2.7.13.3" evidence="2"/>
<evidence type="ECO:0000259" key="8">
    <source>
        <dbReference type="PROSITE" id="PS01124"/>
    </source>
</evidence>
<dbReference type="InterPro" id="IPR036097">
    <property type="entry name" value="HisK_dim/P_sf"/>
</dbReference>
<dbReference type="Gene3D" id="2.60.40.10">
    <property type="entry name" value="Immunoglobulins"/>
    <property type="match status" value="1"/>
</dbReference>
<dbReference type="CDD" id="cd00075">
    <property type="entry name" value="HATPase"/>
    <property type="match status" value="1"/>
</dbReference>
<evidence type="ECO:0000256" key="6">
    <source>
        <dbReference type="PROSITE-ProRule" id="PRU00169"/>
    </source>
</evidence>
<gene>
    <name evidence="11" type="ORF">DWW10_08840</name>
</gene>
<evidence type="ECO:0000313" key="12">
    <source>
        <dbReference type="Proteomes" id="UP000283850"/>
    </source>
</evidence>
<dbReference type="SMART" id="SM00342">
    <property type="entry name" value="HTH_ARAC"/>
    <property type="match status" value="1"/>
</dbReference>
<dbReference type="GO" id="GO:0003700">
    <property type="term" value="F:DNA-binding transcription factor activity"/>
    <property type="evidence" value="ECO:0007669"/>
    <property type="project" value="InterPro"/>
</dbReference>
<dbReference type="InterPro" id="IPR011123">
    <property type="entry name" value="Y_Y_Y"/>
</dbReference>
<evidence type="ECO:0000256" key="7">
    <source>
        <dbReference type="SAM" id="Phobius"/>
    </source>
</evidence>
<organism evidence="11 12">
    <name type="scientific">Bacteroides intestinalis</name>
    <dbReference type="NCBI Taxonomy" id="329854"/>
    <lineage>
        <taxon>Bacteria</taxon>
        <taxon>Pseudomonadati</taxon>
        <taxon>Bacteroidota</taxon>
        <taxon>Bacteroidia</taxon>
        <taxon>Bacteroidales</taxon>
        <taxon>Bacteroidaceae</taxon>
        <taxon>Bacteroides</taxon>
    </lineage>
</organism>
<dbReference type="PROSITE" id="PS50110">
    <property type="entry name" value="RESPONSE_REGULATORY"/>
    <property type="match status" value="1"/>
</dbReference>
<keyword evidence="11" id="KW-0808">Transferase</keyword>
<dbReference type="InterPro" id="IPR018060">
    <property type="entry name" value="HTH_AraC"/>
</dbReference>
<dbReference type="FunFam" id="3.40.50.2300:FF:000138">
    <property type="entry name" value="Two-component system sensor histidine kinase/response regulator"/>
    <property type="match status" value="1"/>
</dbReference>
<dbReference type="Gene3D" id="3.40.50.2300">
    <property type="match status" value="1"/>
</dbReference>
<dbReference type="CDD" id="cd00082">
    <property type="entry name" value="HisKA"/>
    <property type="match status" value="1"/>
</dbReference>
<evidence type="ECO:0000313" key="11">
    <source>
        <dbReference type="EMBL" id="RGV54605.1"/>
    </source>
</evidence>
<dbReference type="InterPro" id="IPR013783">
    <property type="entry name" value="Ig-like_fold"/>
</dbReference>
<keyword evidence="5" id="KW-0804">Transcription</keyword>
<dbReference type="InterPro" id="IPR005467">
    <property type="entry name" value="His_kinase_dom"/>
</dbReference>
<dbReference type="GO" id="GO:0043565">
    <property type="term" value="F:sequence-specific DNA binding"/>
    <property type="evidence" value="ECO:0007669"/>
    <property type="project" value="InterPro"/>
</dbReference>
<keyword evidence="7" id="KW-0812">Transmembrane</keyword>
<dbReference type="InterPro" id="IPR003594">
    <property type="entry name" value="HATPase_dom"/>
</dbReference>
<dbReference type="Pfam" id="PF00512">
    <property type="entry name" value="HisKA"/>
    <property type="match status" value="1"/>
</dbReference>
<dbReference type="Gene3D" id="3.30.565.10">
    <property type="entry name" value="Histidine kinase-like ATPase, C-terminal domain"/>
    <property type="match status" value="1"/>
</dbReference>
<sequence length="1336" mass="153490">MKYTVLILFLSLAFYSEAIFSQELSYNIKHYKINSGLSQNTVMSIYQDSKGFIWAGTKNGLNRFDGSNFKVYQRGDLPGDLKNSIIFSIKEDKTKRLWIATDKGISLYDPFTERFSTFDLKTIEQETISGYVNEIFIDHLDRVWIRSNTGLYIYIDKENKLFCLNEKFRSYVGTSIPSAFYVDDNGIAYISFPKIGILKYNFVTQEVDLLTSFTYSPTAMSEYNDSYMLVGTLNRGLYFVNKITGTTKKIPIYNPRNSDIYVRTIEKISDTEYWVGTESGIYILQGEQIHHLAHDPHDNLSLSDNSIYSIFRDREGNVWVGSYFGGMDYILVESTYFRNYYPKVDQNSIKGYKVREFVNDKEGNLWIATEDNGLNYFNTKTKQFTHISENSKPLSVTFPNIQSLNLVDDKLWVGTFSKGFDVLDLKTGRSKHYEKKDNDSTTIQNNHILAIYTDRNGITWIGSSSDIYTYVPEIDGVKKFEKIKQSFTSDILEDHNGNIWFSTYNRGVIRYNPYTDTIKEFTYDVNDPHSICYDRITGIFQDSKLRLWFSSEDGGFCLYHPKDETFTRITMKEGLPSNVVYKILEDNNQQLWLSTLDGIVHFDPETMSVKKQYNLSNGLDNEQFNYNSGIKGKDGILYFGSIDGFISFNPQAIKDSKNRYSVVLTDLFIYNQKVKVDTTTSILKIAMPYTDVINLNYDQSTFSLGFSALNYSMNGQGKYAYQLEGIDKKWMYADNITQVSYNSIPPGSYTFRIKYSIDGYDWEGEETMLHINIIPPFWSTIEAYIVYAIILIAIFYMLLHHYIKERKKRMKKQQIRQEHEKKEEIYKLKIDFFTNIAHEIRTPISLIKAPLDCIMHEDLCKDEMHENLGIIEKNTDRLLVLVNQLLDFRKVESKAFTLNFQVKNVCSIVYNTYVQFIAAAKHRDIMITFDSLSDPLFALIDEEVITKVCSNLFNNAIKYSTSYVKIALSVDCDSQCFCITVRNDGTPIPVEMRQRIFEAFFRINDGNQNVTQPGSGIGLTLAASLVQLHNGKLYLDDKAEDICFVVQIPINMSADISQPELDECVSKVEYEEDTPLSSEIQISDRKIVLVVEDNEELRSFLSRQLGKYYEIVAVSNGVEALAVLDEKIINLIVSDIMMPLMDGLELCNSIKNDLSTCHIPVILLTAKTALDNKIEGLKSGADAYIEKPFSMPYLLVQINNLLESRMKLRQNFANDPYAAIDSIAHNKADEDFLNKITDIIHQNLSDEKFSIDDLAMAVTMSRSSLHRKLKGITGLTPGDFVRIIRLKKAAELLKTGEYRINEICVLIGMNSISHFSKVFYKQFGVLPKDFAKKHPK</sequence>
<dbReference type="PANTHER" id="PTHR43547">
    <property type="entry name" value="TWO-COMPONENT HISTIDINE KINASE"/>
    <property type="match status" value="1"/>
</dbReference>
<dbReference type="InterPro" id="IPR011110">
    <property type="entry name" value="Reg_prop"/>
</dbReference>
<evidence type="ECO:0000256" key="3">
    <source>
        <dbReference type="ARBA" id="ARBA00022553"/>
    </source>
</evidence>
<dbReference type="RefSeq" id="WP_022393450.1">
    <property type="nucleotide sequence ID" value="NZ_QRZF01000005.1"/>
</dbReference>